<protein>
    <submittedName>
        <fullName evidence="5">Efflux RND transporter periplasmic adaptor subunit</fullName>
    </submittedName>
</protein>
<dbReference type="OrthoDB" id="7914255at2"/>
<feature type="coiled-coil region" evidence="2">
    <location>
        <begin position="85"/>
        <end position="143"/>
    </location>
</feature>
<dbReference type="SUPFAM" id="SSF111369">
    <property type="entry name" value="HlyD-like secretion proteins"/>
    <property type="match status" value="1"/>
</dbReference>
<accession>A0A411YZU8</accession>
<feature type="signal peptide" evidence="3">
    <location>
        <begin position="1"/>
        <end position="19"/>
    </location>
</feature>
<dbReference type="PANTHER" id="PTHR30469:SF15">
    <property type="entry name" value="HLYD FAMILY OF SECRETION PROTEINS"/>
    <property type="match status" value="1"/>
</dbReference>
<dbReference type="Gene3D" id="1.10.287.470">
    <property type="entry name" value="Helix hairpin bin"/>
    <property type="match status" value="1"/>
</dbReference>
<evidence type="ECO:0000313" key="6">
    <source>
        <dbReference type="Proteomes" id="UP000284547"/>
    </source>
</evidence>
<dbReference type="Proteomes" id="UP000284547">
    <property type="component" value="Unassembled WGS sequence"/>
</dbReference>
<dbReference type="EMBL" id="QWEY01000009">
    <property type="protein sequence ID" value="RGP36318.1"/>
    <property type="molecule type" value="Genomic_DNA"/>
</dbReference>
<name>A0A411YZU8_9RHOB</name>
<evidence type="ECO:0000256" key="3">
    <source>
        <dbReference type="SAM" id="SignalP"/>
    </source>
</evidence>
<dbReference type="Pfam" id="PF25917">
    <property type="entry name" value="BSH_RND"/>
    <property type="match status" value="1"/>
</dbReference>
<dbReference type="PANTHER" id="PTHR30469">
    <property type="entry name" value="MULTIDRUG RESISTANCE PROTEIN MDTA"/>
    <property type="match status" value="1"/>
</dbReference>
<dbReference type="GO" id="GO:1990281">
    <property type="term" value="C:efflux pump complex"/>
    <property type="evidence" value="ECO:0007669"/>
    <property type="project" value="TreeGrafter"/>
</dbReference>
<feature type="chain" id="PRO_5019045080" evidence="3">
    <location>
        <begin position="20"/>
        <end position="336"/>
    </location>
</feature>
<dbReference type="Gene3D" id="2.40.50.100">
    <property type="match status" value="1"/>
</dbReference>
<organism evidence="5 6">
    <name type="scientific">Pseudotabrizicola alkalilacus</name>
    <dbReference type="NCBI Taxonomy" id="2305252"/>
    <lineage>
        <taxon>Bacteria</taxon>
        <taxon>Pseudomonadati</taxon>
        <taxon>Pseudomonadota</taxon>
        <taxon>Alphaproteobacteria</taxon>
        <taxon>Rhodobacterales</taxon>
        <taxon>Paracoccaceae</taxon>
        <taxon>Pseudotabrizicola</taxon>
    </lineage>
</organism>
<feature type="domain" description="Multidrug resistance protein MdtA-like barrel-sandwich hybrid" evidence="4">
    <location>
        <begin position="46"/>
        <end position="182"/>
    </location>
</feature>
<reference evidence="5 6" key="1">
    <citation type="submission" date="2018-08" db="EMBL/GenBank/DDBJ databases">
        <title>Flavobacterium tibetense sp. nov., isolated from a wetland YonghuCo on Tibetan Plateau.</title>
        <authorList>
            <person name="Phurbu D."/>
            <person name="Lu H."/>
            <person name="Xing P."/>
        </authorList>
    </citation>
    <scope>NUCLEOTIDE SEQUENCE [LARGE SCALE GENOMIC DNA]</scope>
    <source>
        <strain evidence="5 6">DJC</strain>
    </source>
</reference>
<keyword evidence="6" id="KW-1185">Reference proteome</keyword>
<comment type="caution">
    <text evidence="5">The sequence shown here is derived from an EMBL/GenBank/DDBJ whole genome shotgun (WGS) entry which is preliminary data.</text>
</comment>
<dbReference type="NCBIfam" id="TIGR01730">
    <property type="entry name" value="RND_mfp"/>
    <property type="match status" value="1"/>
</dbReference>
<dbReference type="GO" id="GO:0015562">
    <property type="term" value="F:efflux transmembrane transporter activity"/>
    <property type="evidence" value="ECO:0007669"/>
    <property type="project" value="TreeGrafter"/>
</dbReference>
<proteinExistence type="inferred from homology"/>
<dbReference type="RefSeq" id="WP_118154668.1">
    <property type="nucleotide sequence ID" value="NZ_QWEY01000009.1"/>
</dbReference>
<keyword evidence="2" id="KW-0175">Coiled coil</keyword>
<evidence type="ECO:0000259" key="4">
    <source>
        <dbReference type="Pfam" id="PF25917"/>
    </source>
</evidence>
<dbReference type="Gene3D" id="2.40.420.20">
    <property type="match status" value="1"/>
</dbReference>
<evidence type="ECO:0000256" key="1">
    <source>
        <dbReference type="ARBA" id="ARBA00009477"/>
    </source>
</evidence>
<keyword evidence="3" id="KW-0732">Signal</keyword>
<dbReference type="InterPro" id="IPR006143">
    <property type="entry name" value="RND_pump_MFP"/>
</dbReference>
<gene>
    <name evidence="5" type="ORF">D1012_16180</name>
</gene>
<evidence type="ECO:0000313" key="5">
    <source>
        <dbReference type="EMBL" id="RGP36318.1"/>
    </source>
</evidence>
<dbReference type="InterPro" id="IPR058625">
    <property type="entry name" value="MdtA-like_BSH"/>
</dbReference>
<sequence>MTHRLILALILASLPIAGSAERIALTPVQVTDWKAVYGRIETRNRVPARARIGGTLTELQVTEGDMVAEGQLLAVIVDQKLGFQLSALEAQKIAIAAQLANAQAEVRRGEDLLKQGVTTVQRLDALRTQADVLAGQVSALEAQMDVTRQSQTEGQVLAPAAGRVLAVPVAKGAVILPGEAIATLAVGGSFLRLSVPERLASSLNEGDEIQIENGAVAGTGRLAKVYPLIENGRVTADVEVEALPDRFVDARVLVRLPVGSHAALVVPHSALATRSGLDFVGVETPSGVSLRTVVPGLHFTQDGVAQVEILSGLVAGDRILTVAPTAAQTATGGDHE</sequence>
<dbReference type="AlphaFoldDB" id="A0A411YZU8"/>
<comment type="similarity">
    <text evidence="1">Belongs to the membrane fusion protein (MFP) (TC 8.A.1) family.</text>
</comment>
<evidence type="ECO:0000256" key="2">
    <source>
        <dbReference type="SAM" id="Coils"/>
    </source>
</evidence>